<dbReference type="SUPFAM" id="SSF46689">
    <property type="entry name" value="Homeodomain-like"/>
    <property type="match status" value="1"/>
</dbReference>
<protein>
    <submittedName>
        <fullName evidence="4">DNA-binding transcriptional regulator EnvR</fullName>
    </submittedName>
</protein>
<dbReference type="PANTHER" id="PTHR30055">
    <property type="entry name" value="HTH-TYPE TRANSCRIPTIONAL REGULATOR RUTR"/>
    <property type="match status" value="1"/>
</dbReference>
<dbReference type="EMBL" id="LOHS01000075">
    <property type="protein sequence ID" value="OAH13706.1"/>
    <property type="molecule type" value="Genomic_DNA"/>
</dbReference>
<dbReference type="GO" id="GO:0000976">
    <property type="term" value="F:transcription cis-regulatory region binding"/>
    <property type="evidence" value="ECO:0007669"/>
    <property type="project" value="TreeGrafter"/>
</dbReference>
<keyword evidence="1 2" id="KW-0238">DNA-binding</keyword>
<gene>
    <name evidence="4" type="ORF">STSP_30600</name>
</gene>
<dbReference type="PROSITE" id="PS50977">
    <property type="entry name" value="HTH_TETR_2"/>
    <property type="match status" value="1"/>
</dbReference>
<evidence type="ECO:0000313" key="4">
    <source>
        <dbReference type="EMBL" id="OAH13706.1"/>
    </source>
</evidence>
<reference evidence="4 5" key="1">
    <citation type="submission" date="2015-12" db="EMBL/GenBank/DDBJ databases">
        <title>Genome sequence of Streptomyces sp. G25.</title>
        <authorList>
            <person name="Poehlein A."/>
            <person name="Roettig A."/>
            <person name="Hiessl S."/>
            <person name="Hauschild P."/>
            <person name="Schauer J."/>
            <person name="Madkour M.H."/>
            <person name="Al-Ansari A.M."/>
            <person name="Almakishah N.H."/>
            <person name="Steinbuechel A."/>
            <person name="Daniel R."/>
        </authorList>
    </citation>
    <scope>NUCLEOTIDE SEQUENCE [LARGE SCALE GENOMIC DNA]</scope>
    <source>
        <strain evidence="5">G25(2015)</strain>
    </source>
</reference>
<evidence type="ECO:0000259" key="3">
    <source>
        <dbReference type="PROSITE" id="PS50977"/>
    </source>
</evidence>
<evidence type="ECO:0000256" key="2">
    <source>
        <dbReference type="PROSITE-ProRule" id="PRU00335"/>
    </source>
</evidence>
<feature type="DNA-binding region" description="H-T-H motif" evidence="2">
    <location>
        <begin position="80"/>
        <end position="99"/>
    </location>
</feature>
<dbReference type="AlphaFoldDB" id="A0A177HSL0"/>
<dbReference type="Proteomes" id="UP000077381">
    <property type="component" value="Unassembled WGS sequence"/>
</dbReference>
<sequence length="239" mass="25831">MLYHLTGPWSSYPLGRYAEAMTATPSPSPDAHCLPAGCKELGLASPGEQPQLRADAARNRALLLEAASRLVAEEGVAKLTMEAVAAAAKVGKGTVFRRFGDRFGLLLALLNQREEELQAAFMAGPPPLGPEAPALERLHAFGPAVIRHEHTHSDIYVAARTDAARNHTVPAHRLRLTHVALLLRQIGTGGDTELLAQSLLNYLDPTLVHHLLTRRGMSFERLEAGWHDLVARLTAGAET</sequence>
<evidence type="ECO:0000256" key="1">
    <source>
        <dbReference type="ARBA" id="ARBA00023125"/>
    </source>
</evidence>
<name>A0A177HSL0_9ACTN</name>
<dbReference type="PRINTS" id="PR00455">
    <property type="entry name" value="HTHTETR"/>
</dbReference>
<accession>A0A177HSL0</accession>
<dbReference type="PATRIC" id="fig|1716141.3.peg.3218"/>
<keyword evidence="5" id="KW-1185">Reference proteome</keyword>
<feature type="domain" description="HTH tetR-type" evidence="3">
    <location>
        <begin position="57"/>
        <end position="117"/>
    </location>
</feature>
<proteinExistence type="predicted"/>
<organism evidence="4 5">
    <name type="scientific">Streptomyces jeddahensis</name>
    <dbReference type="NCBI Taxonomy" id="1716141"/>
    <lineage>
        <taxon>Bacteria</taxon>
        <taxon>Bacillati</taxon>
        <taxon>Actinomycetota</taxon>
        <taxon>Actinomycetes</taxon>
        <taxon>Kitasatosporales</taxon>
        <taxon>Streptomycetaceae</taxon>
        <taxon>Streptomyces</taxon>
    </lineage>
</organism>
<dbReference type="InterPro" id="IPR050109">
    <property type="entry name" value="HTH-type_TetR-like_transc_reg"/>
</dbReference>
<dbReference type="InterPro" id="IPR009057">
    <property type="entry name" value="Homeodomain-like_sf"/>
</dbReference>
<dbReference type="Gene3D" id="1.10.357.10">
    <property type="entry name" value="Tetracycline Repressor, domain 2"/>
    <property type="match status" value="1"/>
</dbReference>
<evidence type="ECO:0000313" key="5">
    <source>
        <dbReference type="Proteomes" id="UP000077381"/>
    </source>
</evidence>
<dbReference type="Pfam" id="PF00440">
    <property type="entry name" value="TetR_N"/>
    <property type="match status" value="1"/>
</dbReference>
<dbReference type="InterPro" id="IPR001647">
    <property type="entry name" value="HTH_TetR"/>
</dbReference>
<dbReference type="GO" id="GO:0003700">
    <property type="term" value="F:DNA-binding transcription factor activity"/>
    <property type="evidence" value="ECO:0007669"/>
    <property type="project" value="TreeGrafter"/>
</dbReference>
<comment type="caution">
    <text evidence="4">The sequence shown here is derived from an EMBL/GenBank/DDBJ whole genome shotgun (WGS) entry which is preliminary data.</text>
</comment>
<dbReference type="PANTHER" id="PTHR30055:SF209">
    <property type="entry name" value="POSSIBLE TRANSCRIPTIONAL REGULATORY PROTEIN (PROBABLY TETR-FAMILY)"/>
    <property type="match status" value="1"/>
</dbReference>
<dbReference type="STRING" id="1716141.STSP_30600"/>